<proteinExistence type="predicted"/>
<feature type="compositionally biased region" description="Basic and acidic residues" evidence="1">
    <location>
        <begin position="71"/>
        <end position="81"/>
    </location>
</feature>
<evidence type="ECO:0000313" key="2">
    <source>
        <dbReference type="EMBL" id="ONK62145.1"/>
    </source>
</evidence>
<dbReference type="AlphaFoldDB" id="A0A5P1E8B8"/>
<evidence type="ECO:0000313" key="3">
    <source>
        <dbReference type="Proteomes" id="UP000243459"/>
    </source>
</evidence>
<evidence type="ECO:0000256" key="1">
    <source>
        <dbReference type="SAM" id="MobiDB-lite"/>
    </source>
</evidence>
<organism evidence="2 3">
    <name type="scientific">Asparagus officinalis</name>
    <name type="common">Garden asparagus</name>
    <dbReference type="NCBI Taxonomy" id="4686"/>
    <lineage>
        <taxon>Eukaryota</taxon>
        <taxon>Viridiplantae</taxon>
        <taxon>Streptophyta</taxon>
        <taxon>Embryophyta</taxon>
        <taxon>Tracheophyta</taxon>
        <taxon>Spermatophyta</taxon>
        <taxon>Magnoliopsida</taxon>
        <taxon>Liliopsida</taxon>
        <taxon>Asparagales</taxon>
        <taxon>Asparagaceae</taxon>
        <taxon>Asparagoideae</taxon>
        <taxon>Asparagus</taxon>
    </lineage>
</organism>
<sequence length="247" mass="27196">MSSPLLSASKPPRWKMPRAREDQGPNAQEMLGLSSPESQSQVAPGFVSSLCKTKEEPLVSRLRESQPQGIEDAKLFSKEESRPLAQRPLSCSPKWLINSPRESWQLPSIMRETGAFCFVPSAPTFAKWLELWTKFPSSSSQNGTKRSITTTLIMTEAYAQQHTPKMTDINSCLNLPSPHRLLLPPQDINKINVDVAIRCNASTIEVIARDYSGSNLFSFGDFGPPISATVGEAKVILKALQIAKVNG</sequence>
<gene>
    <name evidence="2" type="ORF">A4U43_C07F830</name>
</gene>
<reference evidence="3" key="1">
    <citation type="journal article" date="2017" name="Nat. Commun.">
        <title>The asparagus genome sheds light on the origin and evolution of a young Y chromosome.</title>
        <authorList>
            <person name="Harkess A."/>
            <person name="Zhou J."/>
            <person name="Xu C."/>
            <person name="Bowers J.E."/>
            <person name="Van der Hulst R."/>
            <person name="Ayyampalayam S."/>
            <person name="Mercati F."/>
            <person name="Riccardi P."/>
            <person name="McKain M.R."/>
            <person name="Kakrana A."/>
            <person name="Tang H."/>
            <person name="Ray J."/>
            <person name="Groenendijk J."/>
            <person name="Arikit S."/>
            <person name="Mathioni S.M."/>
            <person name="Nakano M."/>
            <person name="Shan H."/>
            <person name="Telgmann-Rauber A."/>
            <person name="Kanno A."/>
            <person name="Yue Z."/>
            <person name="Chen H."/>
            <person name="Li W."/>
            <person name="Chen Y."/>
            <person name="Xu X."/>
            <person name="Zhang Y."/>
            <person name="Luo S."/>
            <person name="Chen H."/>
            <person name="Gao J."/>
            <person name="Mao Z."/>
            <person name="Pires J.C."/>
            <person name="Luo M."/>
            <person name="Kudrna D."/>
            <person name="Wing R.A."/>
            <person name="Meyers B.C."/>
            <person name="Yi K."/>
            <person name="Kong H."/>
            <person name="Lavrijsen P."/>
            <person name="Sunseri F."/>
            <person name="Falavigna A."/>
            <person name="Ye Y."/>
            <person name="Leebens-Mack J.H."/>
            <person name="Chen G."/>
        </authorList>
    </citation>
    <scope>NUCLEOTIDE SEQUENCE [LARGE SCALE GENOMIC DNA]</scope>
    <source>
        <strain evidence="3">cv. DH0086</strain>
    </source>
</reference>
<name>A0A5P1E8B8_ASPOF</name>
<dbReference type="Gramene" id="ONK62145">
    <property type="protein sequence ID" value="ONK62145"/>
    <property type="gene ID" value="A4U43_C07F830"/>
</dbReference>
<dbReference type="EMBL" id="CM007387">
    <property type="protein sequence ID" value="ONK62145.1"/>
    <property type="molecule type" value="Genomic_DNA"/>
</dbReference>
<keyword evidence="3" id="KW-1185">Reference proteome</keyword>
<feature type="region of interest" description="Disordered" evidence="1">
    <location>
        <begin position="61"/>
        <end position="81"/>
    </location>
</feature>
<accession>A0A5P1E8B8</accession>
<feature type="region of interest" description="Disordered" evidence="1">
    <location>
        <begin position="1"/>
        <end position="41"/>
    </location>
</feature>
<protein>
    <submittedName>
        <fullName evidence="2">Uncharacterized protein</fullName>
    </submittedName>
</protein>
<dbReference type="Proteomes" id="UP000243459">
    <property type="component" value="Chromosome 7"/>
</dbReference>